<dbReference type="EMBL" id="FNIG01000003">
    <property type="protein sequence ID" value="SDN22967.1"/>
    <property type="molecule type" value="Genomic_DNA"/>
</dbReference>
<keyword evidence="2" id="KW-1185">Reference proteome</keyword>
<name>A0A1G9ZPG1_9BACI</name>
<sequence>MKILLKIILIIVILLGIVFLYQTKINQGDNNEEITKQERLLYDFLLKFHNDLDSISGTLDLYNNDFNETENRLFFNAIEKDISSLNSNGKNISYVWPMEERHSQIYEDKIWKIENLLNKIIKGSINDEYIIYKISTIIKDHNNKLYSIFYGEKGLGIMGTTSEEVLSEITQIIDSINNDIKQELESY</sequence>
<accession>A0A1G9ZPG1</accession>
<evidence type="ECO:0000313" key="1">
    <source>
        <dbReference type="EMBL" id="SDN22967.1"/>
    </source>
</evidence>
<dbReference type="RefSeq" id="WP_093856248.1">
    <property type="nucleotide sequence ID" value="NZ_BJVZ01000006.1"/>
</dbReference>
<proteinExistence type="predicted"/>
<dbReference type="Proteomes" id="UP000199334">
    <property type="component" value="Unassembled WGS sequence"/>
</dbReference>
<reference evidence="1 2" key="1">
    <citation type="submission" date="2016-10" db="EMBL/GenBank/DDBJ databases">
        <authorList>
            <person name="de Groot N.N."/>
        </authorList>
    </citation>
    <scope>NUCLEOTIDE SEQUENCE [LARGE SCALE GENOMIC DNA]</scope>
    <source>
        <strain evidence="1 2">CGMCC 1.3442</strain>
    </source>
</reference>
<gene>
    <name evidence="1" type="ORF">SAMN05216498_1783</name>
</gene>
<dbReference type="AlphaFoldDB" id="A0A1G9ZPG1"/>
<protein>
    <submittedName>
        <fullName evidence="1">Uncharacterized protein</fullName>
    </submittedName>
</protein>
<evidence type="ECO:0000313" key="2">
    <source>
        <dbReference type="Proteomes" id="UP000199334"/>
    </source>
</evidence>
<organism evidence="1 2">
    <name type="scientific">Tenuibacillus multivorans</name>
    <dbReference type="NCBI Taxonomy" id="237069"/>
    <lineage>
        <taxon>Bacteria</taxon>
        <taxon>Bacillati</taxon>
        <taxon>Bacillota</taxon>
        <taxon>Bacilli</taxon>
        <taxon>Bacillales</taxon>
        <taxon>Bacillaceae</taxon>
        <taxon>Tenuibacillus</taxon>
    </lineage>
</organism>